<sequence>MKRSQHLLDNAMICSKLAKRSTDKPTKARFRRMEAAWKALAREQDWLDGEIAPIEAFRFARPAGVRQSHAA</sequence>
<proteinExistence type="predicted"/>
<dbReference type="OrthoDB" id="8244345at2"/>
<name>A0A109JPX2_9BRAD</name>
<keyword evidence="2" id="KW-1185">Reference proteome</keyword>
<dbReference type="AlphaFoldDB" id="A0A109JPX2"/>
<protein>
    <submittedName>
        <fullName evidence="1">Uncharacterized protein</fullName>
    </submittedName>
</protein>
<organism evidence="1 2">
    <name type="scientific">Bradyrhizobium macuxiense</name>
    <dbReference type="NCBI Taxonomy" id="1755647"/>
    <lineage>
        <taxon>Bacteria</taxon>
        <taxon>Pseudomonadati</taxon>
        <taxon>Pseudomonadota</taxon>
        <taxon>Alphaproteobacteria</taxon>
        <taxon>Hyphomicrobiales</taxon>
        <taxon>Nitrobacteraceae</taxon>
        <taxon>Bradyrhizobium</taxon>
    </lineage>
</organism>
<dbReference type="EMBL" id="LNCU01000081">
    <property type="protein sequence ID" value="KWV52921.1"/>
    <property type="molecule type" value="Genomic_DNA"/>
</dbReference>
<dbReference type="Proteomes" id="UP000057737">
    <property type="component" value="Unassembled WGS sequence"/>
</dbReference>
<evidence type="ECO:0000313" key="2">
    <source>
        <dbReference type="Proteomes" id="UP000057737"/>
    </source>
</evidence>
<gene>
    <name evidence="1" type="ORF">AS156_09820</name>
</gene>
<reference evidence="1 2" key="1">
    <citation type="submission" date="2015-11" db="EMBL/GenBank/DDBJ databases">
        <title>Draft Genome Sequence of the Strain BR 10303 (Bradyrhizobium sp.) isolated from nodules of Centrolobium paraense.</title>
        <authorList>
            <person name="Zelli J.E."/>
            <person name="Simoes-Araujo J.L."/>
            <person name="Barauna A.C."/>
            <person name="Silva K."/>
        </authorList>
    </citation>
    <scope>NUCLEOTIDE SEQUENCE [LARGE SCALE GENOMIC DNA]</scope>
    <source>
        <strain evidence="1 2">BR 10303</strain>
    </source>
</reference>
<accession>A0A109JPX2</accession>
<evidence type="ECO:0000313" key="1">
    <source>
        <dbReference type="EMBL" id="KWV52921.1"/>
    </source>
</evidence>
<comment type="caution">
    <text evidence="1">The sequence shown here is derived from an EMBL/GenBank/DDBJ whole genome shotgun (WGS) entry which is preliminary data.</text>
</comment>